<dbReference type="CDD" id="cd00293">
    <property type="entry name" value="USP-like"/>
    <property type="match status" value="1"/>
</dbReference>
<name>K2NRE5_9HYPH</name>
<dbReference type="Proteomes" id="UP000007374">
    <property type="component" value="Unassembled WGS sequence"/>
</dbReference>
<dbReference type="AlphaFoldDB" id="K2NRE5"/>
<dbReference type="EMBL" id="AMSI01000008">
    <property type="protein sequence ID" value="EKF41950.1"/>
    <property type="molecule type" value="Genomic_DNA"/>
</dbReference>
<dbReference type="InterPro" id="IPR014729">
    <property type="entry name" value="Rossmann-like_a/b/a_fold"/>
</dbReference>
<evidence type="ECO:0000313" key="3">
    <source>
        <dbReference type="Proteomes" id="UP000007374"/>
    </source>
</evidence>
<protein>
    <submittedName>
        <fullName evidence="2">UspA domain-containing protein</fullName>
    </submittedName>
</protein>
<organism evidence="2 3">
    <name type="scientific">Nitratireductor indicus C115</name>
    <dbReference type="NCBI Taxonomy" id="1231190"/>
    <lineage>
        <taxon>Bacteria</taxon>
        <taxon>Pseudomonadati</taxon>
        <taxon>Pseudomonadota</taxon>
        <taxon>Alphaproteobacteria</taxon>
        <taxon>Hyphomicrobiales</taxon>
        <taxon>Phyllobacteriaceae</taxon>
        <taxon>Nitratireductor</taxon>
    </lineage>
</organism>
<feature type="domain" description="UspA" evidence="1">
    <location>
        <begin position="7"/>
        <end position="96"/>
    </location>
</feature>
<sequence>MGILKCILVATDFSERSDRAVRRAVLLARQTGAALSLVHVVDDDQPRQIVESEFGMASQLLEEQAKTLESVDGVSCHAEVRLGDAFAGILAAGQEQRPTKPGRGLWWWEAAEGMESRRWFWAAWPKNSCASPMWMCL</sequence>
<dbReference type="Pfam" id="PF00582">
    <property type="entry name" value="Usp"/>
    <property type="match status" value="1"/>
</dbReference>
<evidence type="ECO:0000313" key="2">
    <source>
        <dbReference type="EMBL" id="EKF41950.1"/>
    </source>
</evidence>
<comment type="caution">
    <text evidence="2">The sequence shown here is derived from an EMBL/GenBank/DDBJ whole genome shotgun (WGS) entry which is preliminary data.</text>
</comment>
<accession>K2NRE5</accession>
<dbReference type="InterPro" id="IPR006016">
    <property type="entry name" value="UspA"/>
</dbReference>
<dbReference type="eggNOG" id="COG0589">
    <property type="taxonomic scope" value="Bacteria"/>
</dbReference>
<dbReference type="PATRIC" id="fig|1231190.3.peg.2657"/>
<dbReference type="STRING" id="721133.SAMN05216176_104168"/>
<reference evidence="2 3" key="1">
    <citation type="journal article" date="2012" name="J. Bacteriol.">
        <title>Genome Sequence of Nitratireductor indicus Type Strain C115.</title>
        <authorList>
            <person name="Lai Q."/>
            <person name="Li G."/>
            <person name="Yu Z."/>
            <person name="Shao Z."/>
        </authorList>
    </citation>
    <scope>NUCLEOTIDE SEQUENCE [LARGE SCALE GENOMIC DNA]</scope>
    <source>
        <strain evidence="2 3">C115</strain>
    </source>
</reference>
<evidence type="ECO:0000259" key="1">
    <source>
        <dbReference type="Pfam" id="PF00582"/>
    </source>
</evidence>
<keyword evidence="3" id="KW-1185">Reference proteome</keyword>
<gene>
    <name evidence="2" type="ORF">NA8A_12795</name>
</gene>
<dbReference type="Gene3D" id="3.40.50.620">
    <property type="entry name" value="HUPs"/>
    <property type="match status" value="1"/>
</dbReference>
<proteinExistence type="predicted"/>
<dbReference type="SUPFAM" id="SSF52402">
    <property type="entry name" value="Adenine nucleotide alpha hydrolases-like"/>
    <property type="match status" value="1"/>
</dbReference>